<evidence type="ECO:0000313" key="16">
    <source>
        <dbReference type="Proteomes" id="UP001054889"/>
    </source>
</evidence>
<evidence type="ECO:0000313" key="15">
    <source>
        <dbReference type="EMBL" id="GJN08300.1"/>
    </source>
</evidence>
<dbReference type="Gene3D" id="1.25.40.20">
    <property type="entry name" value="Ankyrin repeat-containing domain"/>
    <property type="match status" value="2"/>
</dbReference>
<reference evidence="15" key="1">
    <citation type="journal article" date="2018" name="DNA Res.">
        <title>Multiple hybrid de novo genome assembly of finger millet, an orphan allotetraploid crop.</title>
        <authorList>
            <person name="Hatakeyama M."/>
            <person name="Aluri S."/>
            <person name="Balachadran M.T."/>
            <person name="Sivarajan S.R."/>
            <person name="Patrignani A."/>
            <person name="Gruter S."/>
            <person name="Poveda L."/>
            <person name="Shimizu-Inatsugi R."/>
            <person name="Baeten J."/>
            <person name="Francoijs K.J."/>
            <person name="Nataraja K.N."/>
            <person name="Reddy Y.A.N."/>
            <person name="Phadnis S."/>
            <person name="Ravikumar R.L."/>
            <person name="Schlapbach R."/>
            <person name="Sreeman S.M."/>
            <person name="Shimizu K.K."/>
        </authorList>
    </citation>
    <scope>NUCLEOTIDE SEQUENCE</scope>
</reference>
<feature type="repeat" description="ANK" evidence="11">
    <location>
        <begin position="113"/>
        <end position="145"/>
    </location>
</feature>
<dbReference type="InterPro" id="IPR002110">
    <property type="entry name" value="Ankyrin_rpt"/>
</dbReference>
<dbReference type="GO" id="GO:0061630">
    <property type="term" value="F:ubiquitin protein ligase activity"/>
    <property type="evidence" value="ECO:0007669"/>
    <property type="project" value="UniProtKB-EC"/>
</dbReference>
<keyword evidence="16" id="KW-1185">Reference proteome</keyword>
<keyword evidence="4" id="KW-0808">Transferase</keyword>
<evidence type="ECO:0000256" key="4">
    <source>
        <dbReference type="ARBA" id="ARBA00022679"/>
    </source>
</evidence>
<dbReference type="PROSITE" id="PS50089">
    <property type="entry name" value="ZF_RING_2"/>
    <property type="match status" value="1"/>
</dbReference>
<dbReference type="EC" id="2.3.2.27" evidence="3"/>
<dbReference type="Pfam" id="PF12796">
    <property type="entry name" value="Ank_2"/>
    <property type="match status" value="1"/>
</dbReference>
<dbReference type="PANTHER" id="PTHR24173">
    <property type="entry name" value="ANKYRIN REPEAT CONTAINING"/>
    <property type="match status" value="1"/>
</dbReference>
<proteinExistence type="predicted"/>
<sequence>MGHGASCGRPSEEVDFFGAVQSGDLSRLAAALTARPSLLGRTTLFDRLSALHIAAAHGHLQVVSLALDLCLHPDVVNRHKQTALMLAAMHGKTDCVRRLLDAGANIVMFDSSHGRTCLHYAAYYGHAESLRAILSAAKSAPVSQSWGFARFVNVRDDTGATPLHLAARQGWRRCVHVLLENGAIVSASSGAFGSVLLSLSLSFSRVMSVSQRAKFIAPFEESCDAIGVVFDSPSRARARNCFFFFFFRFPGSTPLHLAARGGNLDCVRQLLSWGADRLQRDSVGRIPYEVAVKRGHVACAALLNPSSAEPLVWPSALKFISELEPDAKALLEAALMEANRERERRILKGTKNALASPSRSDDGAAISEASDAAEVCSICFEQACSIEVRECGHQMCAACTLALCCHTKPNPATQSQPLPTCPFCRGGISRLVMATTKTSPGDDDDDEESNNKLQSPRHRRSRRASNLSSDGGSTSSIMGSIASSIGKMGRRRTDSSEQLDDKP</sequence>
<dbReference type="GO" id="GO:0008270">
    <property type="term" value="F:zinc ion binding"/>
    <property type="evidence" value="ECO:0007669"/>
    <property type="project" value="UniProtKB-KW"/>
</dbReference>
<organism evidence="15 16">
    <name type="scientific">Eleusine coracana subsp. coracana</name>
    <dbReference type="NCBI Taxonomy" id="191504"/>
    <lineage>
        <taxon>Eukaryota</taxon>
        <taxon>Viridiplantae</taxon>
        <taxon>Streptophyta</taxon>
        <taxon>Embryophyta</taxon>
        <taxon>Tracheophyta</taxon>
        <taxon>Spermatophyta</taxon>
        <taxon>Magnoliopsida</taxon>
        <taxon>Liliopsida</taxon>
        <taxon>Poales</taxon>
        <taxon>Poaceae</taxon>
        <taxon>PACMAD clade</taxon>
        <taxon>Chloridoideae</taxon>
        <taxon>Cynodonteae</taxon>
        <taxon>Eleusininae</taxon>
        <taxon>Eleusine</taxon>
    </lineage>
</organism>
<dbReference type="InterPro" id="IPR001841">
    <property type="entry name" value="Znf_RING"/>
</dbReference>
<feature type="repeat" description="ANK" evidence="11">
    <location>
        <begin position="79"/>
        <end position="111"/>
    </location>
</feature>
<evidence type="ECO:0000256" key="7">
    <source>
        <dbReference type="ARBA" id="ARBA00022771"/>
    </source>
</evidence>
<keyword evidence="7 12" id="KW-0863">Zinc-finger</keyword>
<feature type="region of interest" description="Disordered" evidence="13">
    <location>
        <begin position="435"/>
        <end position="503"/>
    </location>
</feature>
<feature type="compositionally biased region" description="Basic and acidic residues" evidence="13">
    <location>
        <begin position="491"/>
        <end position="503"/>
    </location>
</feature>
<comment type="caution">
    <text evidence="15">The sequence shown here is derived from an EMBL/GenBank/DDBJ whole genome shotgun (WGS) entry which is preliminary data.</text>
</comment>
<dbReference type="PROSITE" id="PS50297">
    <property type="entry name" value="ANK_REP_REGION"/>
    <property type="match status" value="3"/>
</dbReference>
<evidence type="ECO:0000256" key="3">
    <source>
        <dbReference type="ARBA" id="ARBA00012483"/>
    </source>
</evidence>
<keyword evidence="6" id="KW-0677">Repeat</keyword>
<evidence type="ECO:0000256" key="6">
    <source>
        <dbReference type="ARBA" id="ARBA00022737"/>
    </source>
</evidence>
<keyword evidence="9" id="KW-0862">Zinc</keyword>
<dbReference type="PANTHER" id="PTHR24173:SF90">
    <property type="entry name" value="RING-TYPE DOMAIN-CONTAINING PROTEIN"/>
    <property type="match status" value="1"/>
</dbReference>
<evidence type="ECO:0000256" key="1">
    <source>
        <dbReference type="ARBA" id="ARBA00000900"/>
    </source>
</evidence>
<name>A0AAV5DD01_ELECO</name>
<feature type="domain" description="RING-type" evidence="14">
    <location>
        <begin position="376"/>
        <end position="425"/>
    </location>
</feature>
<comment type="catalytic activity">
    <reaction evidence="1">
        <text>S-ubiquitinyl-[E2 ubiquitin-conjugating enzyme]-L-cysteine + [acceptor protein]-L-lysine = [E2 ubiquitin-conjugating enzyme]-L-cysteine + N(6)-ubiquitinyl-[acceptor protein]-L-lysine.</text>
        <dbReference type="EC" id="2.3.2.27"/>
    </reaction>
</comment>
<dbReference type="PROSITE" id="PS50088">
    <property type="entry name" value="ANK_REPEAT"/>
    <property type="match status" value="4"/>
</dbReference>
<dbReference type="InterPro" id="IPR056760">
    <property type="entry name" value="RING_XB3-like"/>
</dbReference>
<dbReference type="Pfam" id="PF24921">
    <property type="entry name" value="RING_XB3-XBAT31"/>
    <property type="match status" value="1"/>
</dbReference>
<accession>A0AAV5DD01</accession>
<feature type="repeat" description="ANK" evidence="11">
    <location>
        <begin position="250"/>
        <end position="282"/>
    </location>
</feature>
<evidence type="ECO:0000259" key="14">
    <source>
        <dbReference type="PROSITE" id="PS50089"/>
    </source>
</evidence>
<dbReference type="InterPro" id="IPR013083">
    <property type="entry name" value="Znf_RING/FYVE/PHD"/>
</dbReference>
<dbReference type="SMART" id="SM00248">
    <property type="entry name" value="ANK"/>
    <property type="match status" value="6"/>
</dbReference>
<dbReference type="Pfam" id="PF00023">
    <property type="entry name" value="Ank"/>
    <property type="match status" value="2"/>
</dbReference>
<feature type="compositionally biased region" description="Low complexity" evidence="13">
    <location>
        <begin position="465"/>
        <end position="486"/>
    </location>
</feature>
<protein>
    <recommendedName>
        <fullName evidence="3">RING-type E3 ubiquitin transferase</fullName>
        <ecNumber evidence="3">2.3.2.27</ecNumber>
    </recommendedName>
</protein>
<keyword evidence="8" id="KW-0833">Ubl conjugation pathway</keyword>
<evidence type="ECO:0000256" key="13">
    <source>
        <dbReference type="SAM" id="MobiDB-lite"/>
    </source>
</evidence>
<evidence type="ECO:0000256" key="12">
    <source>
        <dbReference type="PROSITE-ProRule" id="PRU00175"/>
    </source>
</evidence>
<reference evidence="15" key="2">
    <citation type="submission" date="2021-12" db="EMBL/GenBank/DDBJ databases">
        <title>Resequencing data analysis of finger millet.</title>
        <authorList>
            <person name="Hatakeyama M."/>
            <person name="Aluri S."/>
            <person name="Balachadran M.T."/>
            <person name="Sivarajan S.R."/>
            <person name="Poveda L."/>
            <person name="Shimizu-Inatsugi R."/>
            <person name="Schlapbach R."/>
            <person name="Sreeman S.M."/>
            <person name="Shimizu K.K."/>
        </authorList>
    </citation>
    <scope>NUCLEOTIDE SEQUENCE</scope>
</reference>
<evidence type="ECO:0000256" key="5">
    <source>
        <dbReference type="ARBA" id="ARBA00022723"/>
    </source>
</evidence>
<keyword evidence="5" id="KW-0479">Metal-binding</keyword>
<dbReference type="SUPFAM" id="SSF57850">
    <property type="entry name" value="RING/U-box"/>
    <property type="match status" value="1"/>
</dbReference>
<evidence type="ECO:0000256" key="8">
    <source>
        <dbReference type="ARBA" id="ARBA00022786"/>
    </source>
</evidence>
<evidence type="ECO:0000256" key="11">
    <source>
        <dbReference type="PROSITE-ProRule" id="PRU00023"/>
    </source>
</evidence>
<evidence type="ECO:0000256" key="2">
    <source>
        <dbReference type="ARBA" id="ARBA00004906"/>
    </source>
</evidence>
<evidence type="ECO:0000256" key="10">
    <source>
        <dbReference type="ARBA" id="ARBA00023043"/>
    </source>
</evidence>
<dbReference type="SUPFAM" id="SSF48403">
    <property type="entry name" value="Ankyrin repeat"/>
    <property type="match status" value="1"/>
</dbReference>
<comment type="pathway">
    <text evidence="2">Protein modification; protein ubiquitination.</text>
</comment>
<dbReference type="AlphaFoldDB" id="A0AAV5DD01"/>
<gene>
    <name evidence="15" type="primary">ga26206</name>
    <name evidence="15" type="ORF">PR202_ga26206</name>
</gene>
<keyword evidence="10 11" id="KW-0040">ANK repeat</keyword>
<evidence type="ECO:0000256" key="9">
    <source>
        <dbReference type="ARBA" id="ARBA00022833"/>
    </source>
</evidence>
<dbReference type="PRINTS" id="PR01415">
    <property type="entry name" value="ANKYRIN"/>
</dbReference>
<dbReference type="Proteomes" id="UP001054889">
    <property type="component" value="Unassembled WGS sequence"/>
</dbReference>
<dbReference type="EMBL" id="BQKI01000015">
    <property type="protein sequence ID" value="GJN08300.1"/>
    <property type="molecule type" value="Genomic_DNA"/>
</dbReference>
<dbReference type="InterPro" id="IPR036770">
    <property type="entry name" value="Ankyrin_rpt-contain_sf"/>
</dbReference>
<dbReference type="Gene3D" id="3.30.40.10">
    <property type="entry name" value="Zinc/RING finger domain, C3HC4 (zinc finger)"/>
    <property type="match status" value="1"/>
</dbReference>
<feature type="repeat" description="ANK" evidence="11">
    <location>
        <begin position="158"/>
        <end position="190"/>
    </location>
</feature>